<accession>A0A4P9ZVU2</accession>
<evidence type="ECO:0000256" key="10">
    <source>
        <dbReference type="RuleBase" id="RU000488"/>
    </source>
</evidence>
<keyword evidence="8 9" id="KW-0472">Membrane</keyword>
<dbReference type="InterPro" id="IPR050567">
    <property type="entry name" value="Mitochondrial_Carrier"/>
</dbReference>
<dbReference type="GO" id="GO:0031966">
    <property type="term" value="C:mitochondrial membrane"/>
    <property type="evidence" value="ECO:0007669"/>
    <property type="project" value="UniProtKB-SubCell"/>
</dbReference>
<keyword evidence="3 10" id="KW-0813">Transport</keyword>
<dbReference type="Proteomes" id="UP000268162">
    <property type="component" value="Unassembled WGS sequence"/>
</dbReference>
<feature type="repeat" description="Solcar" evidence="9">
    <location>
        <begin position="2"/>
        <end position="81"/>
    </location>
</feature>
<dbReference type="SUPFAM" id="SSF103506">
    <property type="entry name" value="Mitochondrial carrier"/>
    <property type="match status" value="1"/>
</dbReference>
<evidence type="ECO:0000256" key="8">
    <source>
        <dbReference type="ARBA" id="ARBA00023136"/>
    </source>
</evidence>
<sequence length="297" mass="32998">DHRTITAASAAAVCGVVAGFPFDTIKTRMQTHNYNSLIDCARITYRDEGIRGYFRGMIPPLITVSLVKSISFSTYENIKQTVIRAPWCPIDSTHLPSYSLLCFLAGAASGGFLAFLSCPFELVKVQKQLEQLLSARPATLGNTSSWQAAKDLYALRGVRGLYQGLFSHMLRDSLGTGIYFCTYETIKRLMSSPESPPGPLTFFLSGGICGVFSWLIIFPIDLVKSTIQKDALLPSHLVRYRGFLDCFTDLYRQRGIVSLYRGISVTLIRAFPIHSLNFLVYEGVLSMIRKHAPEKSA</sequence>
<evidence type="ECO:0000256" key="2">
    <source>
        <dbReference type="ARBA" id="ARBA00006375"/>
    </source>
</evidence>
<evidence type="ECO:0000256" key="1">
    <source>
        <dbReference type="ARBA" id="ARBA00004225"/>
    </source>
</evidence>
<evidence type="ECO:0000313" key="13">
    <source>
        <dbReference type="Proteomes" id="UP000268162"/>
    </source>
</evidence>
<evidence type="ECO:0000256" key="6">
    <source>
        <dbReference type="ARBA" id="ARBA00022989"/>
    </source>
</evidence>
<comment type="subcellular location">
    <subcellularLocation>
        <location evidence="1">Mitochondrion membrane</location>
        <topology evidence="1">Multi-pass membrane protein</topology>
    </subcellularLocation>
</comment>
<feature type="repeat" description="Solcar" evidence="9">
    <location>
        <begin position="97"/>
        <end position="189"/>
    </location>
</feature>
<dbReference type="AlphaFoldDB" id="A0A4P9ZVU2"/>
<feature type="repeat" description="Solcar" evidence="9">
    <location>
        <begin position="197"/>
        <end position="287"/>
    </location>
</feature>
<evidence type="ECO:0000256" key="5">
    <source>
        <dbReference type="ARBA" id="ARBA00022737"/>
    </source>
</evidence>
<dbReference type="Pfam" id="PF00153">
    <property type="entry name" value="Mito_carr"/>
    <property type="match status" value="3"/>
</dbReference>
<organism evidence="12 13">
    <name type="scientific">Dimargaris cristalligena</name>
    <dbReference type="NCBI Taxonomy" id="215637"/>
    <lineage>
        <taxon>Eukaryota</taxon>
        <taxon>Fungi</taxon>
        <taxon>Fungi incertae sedis</taxon>
        <taxon>Zoopagomycota</taxon>
        <taxon>Kickxellomycotina</taxon>
        <taxon>Dimargaritomycetes</taxon>
        <taxon>Dimargaritales</taxon>
        <taxon>Dimargaritaceae</taxon>
        <taxon>Dimargaris</taxon>
    </lineage>
</organism>
<evidence type="ECO:0000256" key="11">
    <source>
        <dbReference type="SAM" id="Phobius"/>
    </source>
</evidence>
<dbReference type="STRING" id="215637.A0A4P9ZVU2"/>
<name>A0A4P9ZVU2_9FUNG</name>
<dbReference type="PANTHER" id="PTHR45624:SF9">
    <property type="entry name" value="CARRIER PROTEIN, PUTATIVE (AFU_ORTHOLOGUE AFUA_4G06390)-RELATED"/>
    <property type="match status" value="1"/>
</dbReference>
<dbReference type="PROSITE" id="PS50920">
    <property type="entry name" value="SOLCAR"/>
    <property type="match status" value="3"/>
</dbReference>
<keyword evidence="13" id="KW-1185">Reference proteome</keyword>
<evidence type="ECO:0000256" key="9">
    <source>
        <dbReference type="PROSITE-ProRule" id="PRU00282"/>
    </source>
</evidence>
<keyword evidence="4 9" id="KW-0812">Transmembrane</keyword>
<evidence type="ECO:0000256" key="4">
    <source>
        <dbReference type="ARBA" id="ARBA00022692"/>
    </source>
</evidence>
<evidence type="ECO:0000313" key="12">
    <source>
        <dbReference type="EMBL" id="RKP37713.1"/>
    </source>
</evidence>
<dbReference type="Gene3D" id="1.50.40.10">
    <property type="entry name" value="Mitochondrial carrier domain"/>
    <property type="match status" value="2"/>
</dbReference>
<keyword evidence="5" id="KW-0677">Repeat</keyword>
<feature type="transmembrane region" description="Helical" evidence="11">
    <location>
        <begin position="200"/>
        <end position="220"/>
    </location>
</feature>
<dbReference type="InterPro" id="IPR018108">
    <property type="entry name" value="MCP_transmembrane"/>
</dbReference>
<dbReference type="GO" id="GO:0022857">
    <property type="term" value="F:transmembrane transporter activity"/>
    <property type="evidence" value="ECO:0007669"/>
    <property type="project" value="TreeGrafter"/>
</dbReference>
<dbReference type="EMBL" id="ML002456">
    <property type="protein sequence ID" value="RKP37713.1"/>
    <property type="molecule type" value="Genomic_DNA"/>
</dbReference>
<keyword evidence="6 11" id="KW-1133">Transmembrane helix</keyword>
<evidence type="ECO:0000256" key="3">
    <source>
        <dbReference type="ARBA" id="ARBA00022448"/>
    </source>
</evidence>
<keyword evidence="7" id="KW-0496">Mitochondrion</keyword>
<reference evidence="13" key="1">
    <citation type="journal article" date="2018" name="Nat. Microbiol.">
        <title>Leveraging single-cell genomics to expand the fungal tree of life.</title>
        <authorList>
            <person name="Ahrendt S.R."/>
            <person name="Quandt C.A."/>
            <person name="Ciobanu D."/>
            <person name="Clum A."/>
            <person name="Salamov A."/>
            <person name="Andreopoulos B."/>
            <person name="Cheng J.F."/>
            <person name="Woyke T."/>
            <person name="Pelin A."/>
            <person name="Henrissat B."/>
            <person name="Reynolds N.K."/>
            <person name="Benny G.L."/>
            <person name="Smith M.E."/>
            <person name="James T.Y."/>
            <person name="Grigoriev I.V."/>
        </authorList>
    </citation>
    <scope>NUCLEOTIDE SEQUENCE [LARGE SCALE GENOMIC DNA]</scope>
    <source>
        <strain evidence="13">RSA 468</strain>
    </source>
</reference>
<protein>
    <submittedName>
        <fullName evidence="12">Mitochondrial carrier domain-containing protein</fullName>
    </submittedName>
</protein>
<dbReference type="PANTHER" id="PTHR45624">
    <property type="entry name" value="MITOCHONDRIAL BASIC AMINO ACIDS TRANSPORTER-RELATED"/>
    <property type="match status" value="1"/>
</dbReference>
<dbReference type="InterPro" id="IPR023395">
    <property type="entry name" value="MCP_dom_sf"/>
</dbReference>
<comment type="similarity">
    <text evidence="2 10">Belongs to the mitochondrial carrier (TC 2.A.29) family.</text>
</comment>
<gene>
    <name evidence="12" type="ORF">BJ085DRAFT_15787</name>
</gene>
<feature type="non-terminal residue" evidence="12">
    <location>
        <position position="1"/>
    </location>
</feature>
<proteinExistence type="inferred from homology"/>
<evidence type="ECO:0000256" key="7">
    <source>
        <dbReference type="ARBA" id="ARBA00023128"/>
    </source>
</evidence>